<gene>
    <name evidence="1" type="ORF">GGR47_000637</name>
</gene>
<evidence type="ECO:0000313" key="1">
    <source>
        <dbReference type="EMBL" id="MBB3874421.1"/>
    </source>
</evidence>
<dbReference type="EMBL" id="JACIDB010000001">
    <property type="protein sequence ID" value="MBB3874421.1"/>
    <property type="molecule type" value="Genomic_DNA"/>
</dbReference>
<name>A0AAW3TPB5_9SPHN</name>
<reference evidence="1 2" key="1">
    <citation type="submission" date="2020-08" db="EMBL/GenBank/DDBJ databases">
        <title>Genomic Encyclopedia of Type Strains, Phase IV (KMG-IV): sequencing the most valuable type-strain genomes for metagenomic binning, comparative biology and taxonomic classification.</title>
        <authorList>
            <person name="Goeker M."/>
        </authorList>
    </citation>
    <scope>NUCLEOTIDE SEQUENCE [LARGE SCALE GENOMIC DNA]</scope>
    <source>
        <strain evidence="1 2">DSM 15581</strain>
    </source>
</reference>
<comment type="caution">
    <text evidence="1">The sequence shown here is derived from an EMBL/GenBank/DDBJ whole genome shotgun (WGS) entry which is preliminary data.</text>
</comment>
<proteinExistence type="predicted"/>
<dbReference type="AlphaFoldDB" id="A0AAW3TPB5"/>
<keyword evidence="2" id="KW-1185">Reference proteome</keyword>
<dbReference type="Proteomes" id="UP000528945">
    <property type="component" value="Unassembled WGS sequence"/>
</dbReference>
<protein>
    <submittedName>
        <fullName evidence="1">Uncharacterized protein</fullName>
    </submittedName>
</protein>
<sequence length="31" mass="3528">MRVNAAEVPWVQWRVNRGWAWEGTCAGRALG</sequence>
<organism evidence="1 2">
    <name type="scientific">Sphingomonas aquatilis</name>
    <dbReference type="NCBI Taxonomy" id="93063"/>
    <lineage>
        <taxon>Bacteria</taxon>
        <taxon>Pseudomonadati</taxon>
        <taxon>Pseudomonadota</taxon>
        <taxon>Alphaproteobacteria</taxon>
        <taxon>Sphingomonadales</taxon>
        <taxon>Sphingomonadaceae</taxon>
        <taxon>Sphingomonas</taxon>
    </lineage>
</organism>
<accession>A0AAW3TPB5</accession>
<evidence type="ECO:0000313" key="2">
    <source>
        <dbReference type="Proteomes" id="UP000528945"/>
    </source>
</evidence>